<feature type="compositionally biased region" description="Polar residues" evidence="2">
    <location>
        <begin position="490"/>
        <end position="507"/>
    </location>
</feature>
<dbReference type="GO" id="GO:0007039">
    <property type="term" value="P:protein catabolic process in the vacuole"/>
    <property type="evidence" value="ECO:0007669"/>
    <property type="project" value="TreeGrafter"/>
</dbReference>
<organism evidence="3 4">
    <name type="scientific">Ceratobasidium theobromae</name>
    <dbReference type="NCBI Taxonomy" id="1582974"/>
    <lineage>
        <taxon>Eukaryota</taxon>
        <taxon>Fungi</taxon>
        <taxon>Dikarya</taxon>
        <taxon>Basidiomycota</taxon>
        <taxon>Agaricomycotina</taxon>
        <taxon>Agaricomycetes</taxon>
        <taxon>Cantharellales</taxon>
        <taxon>Ceratobasidiaceae</taxon>
        <taxon>Ceratobasidium</taxon>
    </lineage>
</organism>
<sequence>MCRSTQERLEWGRLLKRAAVRAVRGIRNRETGARSMIMFGTIYMPLGQWHCSADHVTLSSANDLAQSTTMPTEQVVVASLPFESHISSPPQIKLCATCHSPLSDAPELVFLGSPNATDVFSTSGPLCSSCAERARTLMNDGILVNSLATRLRRQSALAPMVEEPTEYEATPSSPPTTPPAQPESSHLIPISIPFDSHLVTHSPRLASPDSPPPRERDIHRSRSAPAPELDPFTDITRLRLNNTRQDCLYPGASFVGIQKSGRNSYNVSVTIVNVDFPGSTLCGYLTIENLTDDHPQLTTYFDAEIIGPKYGFLTQSYGASEMDDMTHWGRFDPFRAIKSEMRRPGLTIRQKTLAERGFVFMRWKERFLVPEHKVRGIRGASYDGFYYVCVQLNSPADSPTSIHNHPFREPTSPTQSYPHPHPPNPHHAQPHPPHPPPTRTRTASSASTTSARSGGPMSPGSLQSTEEFPPLSPTTNLRPSQSQSQPRPQIHTQSTNHGPTSPTSPRITRSRDSFSGSGGGRGLFAPARTSTATMTGFYFHQNSEPYQQLTLHHQPERTTSVFEFC</sequence>
<dbReference type="Proteomes" id="UP000383932">
    <property type="component" value="Unassembled WGS sequence"/>
</dbReference>
<gene>
    <name evidence="3" type="ORF">CTheo_57</name>
</gene>
<name>A0A5N5QXF2_9AGAM</name>
<feature type="compositionally biased region" description="Pro residues" evidence="2">
    <location>
        <begin position="419"/>
        <end position="438"/>
    </location>
</feature>
<comment type="caution">
    <text evidence="3">The sequence shown here is derived from an EMBL/GenBank/DDBJ whole genome shotgun (WGS) entry which is preliminary data.</text>
</comment>
<evidence type="ECO:0000313" key="3">
    <source>
        <dbReference type="EMBL" id="KAB5596420.1"/>
    </source>
</evidence>
<feature type="compositionally biased region" description="Low complexity" evidence="2">
    <location>
        <begin position="478"/>
        <end position="489"/>
    </location>
</feature>
<dbReference type="GO" id="GO:0006623">
    <property type="term" value="P:protein targeting to vacuole"/>
    <property type="evidence" value="ECO:0007669"/>
    <property type="project" value="TreeGrafter"/>
</dbReference>
<dbReference type="GO" id="GO:0034657">
    <property type="term" value="C:GID complex"/>
    <property type="evidence" value="ECO:0007669"/>
    <property type="project" value="TreeGrafter"/>
</dbReference>
<reference evidence="3" key="2">
    <citation type="submission" date="2019-04" db="EMBL/GenBank/DDBJ databases">
        <authorList>
            <person name="Ali S."/>
            <person name="Shao J."/>
            <person name="Asman A."/>
            <person name="Bailey B."/>
        </authorList>
    </citation>
    <scope>NUCLEOTIDE SEQUENCE</scope>
    <source>
        <strain evidence="3">CT2</strain>
    </source>
</reference>
<evidence type="ECO:0000313" key="4">
    <source>
        <dbReference type="Proteomes" id="UP000383932"/>
    </source>
</evidence>
<feature type="region of interest" description="Disordered" evidence="2">
    <location>
        <begin position="200"/>
        <end position="235"/>
    </location>
</feature>
<dbReference type="PANTHER" id="PTHR14534:SF3">
    <property type="entry name" value="GID COMPLEX SUBUNIT 4 HOMOLOG"/>
    <property type="match status" value="1"/>
</dbReference>
<keyword evidence="4" id="KW-1185">Reference proteome</keyword>
<feature type="region of interest" description="Disordered" evidence="2">
    <location>
        <begin position="160"/>
        <end position="187"/>
    </location>
</feature>
<feature type="compositionally biased region" description="Pro residues" evidence="2">
    <location>
        <begin position="172"/>
        <end position="181"/>
    </location>
</feature>
<reference evidence="3" key="1">
    <citation type="journal article" date="2019" name="Fungal Biol. Biotechnol.">
        <title>Draft genome sequence of fastidious pathogen Ceratobasidium theobromae, which causes vascular-streak dieback in Theobroma cacao.</title>
        <authorList>
            <person name="Ali S.S."/>
            <person name="Asman A."/>
            <person name="Shao J."/>
            <person name="Firmansyah A.P."/>
            <person name="Susilo A.W."/>
            <person name="Rosmana A."/>
            <person name="McMahon P."/>
            <person name="Junaid M."/>
            <person name="Guest D."/>
            <person name="Kheng T.Y."/>
            <person name="Meinhardt L.W."/>
            <person name="Bailey B.A."/>
        </authorList>
    </citation>
    <scope>NUCLEOTIDE SEQUENCE [LARGE SCALE GENOMIC DNA]</scope>
    <source>
        <strain evidence="3">CT2</strain>
    </source>
</reference>
<feature type="compositionally biased region" description="Low complexity" evidence="2">
    <location>
        <begin position="439"/>
        <end position="453"/>
    </location>
</feature>
<dbReference type="InterPro" id="IPR018618">
    <property type="entry name" value="GID4/10-like"/>
</dbReference>
<dbReference type="OrthoDB" id="62at2759"/>
<feature type="region of interest" description="Disordered" evidence="2">
    <location>
        <begin position="399"/>
        <end position="526"/>
    </location>
</feature>
<dbReference type="GO" id="GO:0045721">
    <property type="term" value="P:negative regulation of gluconeogenesis"/>
    <property type="evidence" value="ECO:0007669"/>
    <property type="project" value="TreeGrafter"/>
</dbReference>
<dbReference type="GO" id="GO:0005773">
    <property type="term" value="C:vacuole"/>
    <property type="evidence" value="ECO:0007669"/>
    <property type="project" value="GOC"/>
</dbReference>
<protein>
    <recommendedName>
        <fullName evidence="5">Vacuolar import and degradation protein</fullName>
    </recommendedName>
</protein>
<dbReference type="AlphaFoldDB" id="A0A5N5QXF2"/>
<evidence type="ECO:0000256" key="1">
    <source>
        <dbReference type="ARBA" id="ARBA00061469"/>
    </source>
</evidence>
<dbReference type="PANTHER" id="PTHR14534">
    <property type="entry name" value="VACUOLAR IMPORT AND DEGRADATION PROTEIN 24"/>
    <property type="match status" value="1"/>
</dbReference>
<dbReference type="Pfam" id="PF09783">
    <property type="entry name" value="Vac_ImportDeg"/>
    <property type="match status" value="1"/>
</dbReference>
<comment type="similarity">
    <text evidence="1">Belongs to the GID4/VID24 family.</text>
</comment>
<dbReference type="GO" id="GO:0043161">
    <property type="term" value="P:proteasome-mediated ubiquitin-dependent protein catabolic process"/>
    <property type="evidence" value="ECO:0007669"/>
    <property type="project" value="TreeGrafter"/>
</dbReference>
<proteinExistence type="inferred from homology"/>
<dbReference type="EMBL" id="SSOP01000001">
    <property type="protein sequence ID" value="KAB5596420.1"/>
    <property type="molecule type" value="Genomic_DNA"/>
</dbReference>
<evidence type="ECO:0000256" key="2">
    <source>
        <dbReference type="SAM" id="MobiDB-lite"/>
    </source>
</evidence>
<accession>A0A5N5QXF2</accession>
<evidence type="ECO:0008006" key="5">
    <source>
        <dbReference type="Google" id="ProtNLM"/>
    </source>
</evidence>